<dbReference type="Proteomes" id="UP001372338">
    <property type="component" value="Unassembled WGS sequence"/>
</dbReference>
<feature type="compositionally biased region" description="Basic and acidic residues" evidence="1">
    <location>
        <begin position="653"/>
        <end position="666"/>
    </location>
</feature>
<name>A0AAN9J3X7_CROPI</name>
<proteinExistence type="predicted"/>
<feature type="compositionally biased region" description="Polar residues" evidence="1">
    <location>
        <begin position="287"/>
        <end position="302"/>
    </location>
</feature>
<dbReference type="PANTHER" id="PTHR33472">
    <property type="entry name" value="OS01G0106600 PROTEIN"/>
    <property type="match status" value="1"/>
</dbReference>
<protein>
    <submittedName>
        <fullName evidence="2">Uncharacterized protein</fullName>
    </submittedName>
</protein>
<feature type="compositionally biased region" description="Polar residues" evidence="1">
    <location>
        <begin position="228"/>
        <end position="256"/>
    </location>
</feature>
<feature type="compositionally biased region" description="Low complexity" evidence="1">
    <location>
        <begin position="341"/>
        <end position="355"/>
    </location>
</feature>
<evidence type="ECO:0000313" key="2">
    <source>
        <dbReference type="EMBL" id="KAK7291196.1"/>
    </source>
</evidence>
<accession>A0AAN9J3X7</accession>
<feature type="compositionally biased region" description="Polar residues" evidence="1">
    <location>
        <begin position="547"/>
        <end position="568"/>
    </location>
</feature>
<comment type="caution">
    <text evidence="2">The sequence shown here is derived from an EMBL/GenBank/DDBJ whole genome shotgun (WGS) entry which is preliminary data.</text>
</comment>
<dbReference type="PANTHER" id="PTHR33472:SF24">
    <property type="entry name" value="VEGETATIVE CELL WALL PROTEIN GP1-LIKE"/>
    <property type="match status" value="1"/>
</dbReference>
<feature type="compositionally biased region" description="Polar residues" evidence="1">
    <location>
        <begin position="487"/>
        <end position="511"/>
    </location>
</feature>
<feature type="region of interest" description="Disordered" evidence="1">
    <location>
        <begin position="636"/>
        <end position="666"/>
    </location>
</feature>
<evidence type="ECO:0000256" key="1">
    <source>
        <dbReference type="SAM" id="MobiDB-lite"/>
    </source>
</evidence>
<feature type="compositionally biased region" description="Low complexity" evidence="1">
    <location>
        <begin position="125"/>
        <end position="138"/>
    </location>
</feature>
<feature type="compositionally biased region" description="Polar residues" evidence="1">
    <location>
        <begin position="325"/>
        <end position="339"/>
    </location>
</feature>
<feature type="compositionally biased region" description="Low complexity" evidence="1">
    <location>
        <begin position="204"/>
        <end position="213"/>
    </location>
</feature>
<dbReference type="EMBL" id="JAYWIO010000001">
    <property type="protein sequence ID" value="KAK7291196.1"/>
    <property type="molecule type" value="Genomic_DNA"/>
</dbReference>
<evidence type="ECO:0000313" key="3">
    <source>
        <dbReference type="Proteomes" id="UP001372338"/>
    </source>
</evidence>
<sequence>MAQKKQPFRFRIPWLLGTHARPAAQPVSGRPKDRSKSPTKPDTSVPIQRPQSPPSPMKTQGEPKAEPEKQSPTQPTTSSVVIESSMTSQSEPPSLSTTPTAVNSSSPSLQPSSHAGSPTRVSIASSSPKTQPQSPTHSALDGAIMVSKLAAEESTQPASSASTQEKEKMVMSETMPQEADIEQHQPPFHTALDGTITVSKIPAEESTQAASSASKHEKEKMVVHEPMQQETEPTQHQSPVAKSAAGESSQPASSVSEQEKEKIAVSKLMPQEAEPKVNSPLEAINKSPDTFSQPENLSTQPTPILGDEERSTTPKARFKTKSKSPETSFQPEMISTQPVGSEPSQASSVTSSSQDSETEPAAGKLWSSSPLASARTSEVLKSDNDKSTFPPSPVSQNEKEKKAVVVSEPLPQETHQKINSPLKIIPKSPETSSRHENLSRHSNAVLGDEERSKVMKAPLETKRRLLQSEEKEKLVRQPIKAGKSKDTTSGQPVRRSIASSSGTQDTDSFTRSFREDKKHHRERRTLERKIMFATASPSEKNIRVVSSADQGTRNVSSISPERPVSSNEGMAPLQKGIKDDISKFVHKLATVNPTHPMDDKQFGIITLAGDNRGATMHVGFESVKKEGSIHIHRAYKTVPNESTEATTDGEESNNTKKDSHSSIKNDEVGKAYVNSNIQSINNSLMFHGSVSERDPGVQVTLPQEPLEPIKSDDKLGIQTYKTEFNVSHAERSTYQPIIRRRCLRGLFVEPSDSDPDNPDKPLRHGCKVSCDENKEVQDIEDL</sequence>
<feature type="compositionally biased region" description="Polar residues" evidence="1">
    <location>
        <begin position="70"/>
        <end position="103"/>
    </location>
</feature>
<dbReference type="AlphaFoldDB" id="A0AAN9J3X7"/>
<feature type="region of interest" description="Disordered" evidence="1">
    <location>
        <begin position="197"/>
        <end position="527"/>
    </location>
</feature>
<feature type="compositionally biased region" description="Polar residues" evidence="1">
    <location>
        <begin position="38"/>
        <end position="50"/>
    </location>
</feature>
<reference evidence="2 3" key="1">
    <citation type="submission" date="2024-01" db="EMBL/GenBank/DDBJ databases">
        <title>The genomes of 5 underutilized Papilionoideae crops provide insights into root nodulation and disease resistanc.</title>
        <authorList>
            <person name="Yuan L."/>
        </authorList>
    </citation>
    <scope>NUCLEOTIDE SEQUENCE [LARGE SCALE GENOMIC DNA]</scope>
    <source>
        <strain evidence="2">ZHUSHIDOU_FW_LH</strain>
        <tissue evidence="2">Leaf</tissue>
    </source>
</reference>
<gene>
    <name evidence="2" type="ORF">RIF29_06145</name>
</gene>
<feature type="region of interest" description="Disordered" evidence="1">
    <location>
        <begin position="1"/>
        <end position="180"/>
    </location>
</feature>
<feature type="compositionally biased region" description="Low complexity" evidence="1">
    <location>
        <begin position="104"/>
        <end position="113"/>
    </location>
</feature>
<feature type="compositionally biased region" description="Polar residues" evidence="1">
    <location>
        <begin position="114"/>
        <end position="124"/>
    </location>
</feature>
<feature type="compositionally biased region" description="Basic and acidic residues" evidence="1">
    <location>
        <begin position="448"/>
        <end position="475"/>
    </location>
</feature>
<feature type="compositionally biased region" description="Polar residues" evidence="1">
    <location>
        <begin position="153"/>
        <end position="163"/>
    </location>
</feature>
<feature type="compositionally biased region" description="Polar residues" evidence="1">
    <location>
        <begin position="366"/>
        <end position="376"/>
    </location>
</feature>
<feature type="compositionally biased region" description="Basic and acidic residues" evidence="1">
    <location>
        <begin position="214"/>
        <end position="223"/>
    </location>
</feature>
<keyword evidence="3" id="KW-1185">Reference proteome</keyword>
<organism evidence="2 3">
    <name type="scientific">Crotalaria pallida</name>
    <name type="common">Smooth rattlebox</name>
    <name type="synonym">Crotalaria striata</name>
    <dbReference type="NCBI Taxonomy" id="3830"/>
    <lineage>
        <taxon>Eukaryota</taxon>
        <taxon>Viridiplantae</taxon>
        <taxon>Streptophyta</taxon>
        <taxon>Embryophyta</taxon>
        <taxon>Tracheophyta</taxon>
        <taxon>Spermatophyta</taxon>
        <taxon>Magnoliopsida</taxon>
        <taxon>eudicotyledons</taxon>
        <taxon>Gunneridae</taxon>
        <taxon>Pentapetalae</taxon>
        <taxon>rosids</taxon>
        <taxon>fabids</taxon>
        <taxon>Fabales</taxon>
        <taxon>Fabaceae</taxon>
        <taxon>Papilionoideae</taxon>
        <taxon>50 kb inversion clade</taxon>
        <taxon>genistoids sensu lato</taxon>
        <taxon>core genistoids</taxon>
        <taxon>Crotalarieae</taxon>
        <taxon>Crotalaria</taxon>
    </lineage>
</organism>
<feature type="region of interest" description="Disordered" evidence="1">
    <location>
        <begin position="545"/>
        <end position="569"/>
    </location>
</feature>